<proteinExistence type="predicted"/>
<protein>
    <submittedName>
        <fullName evidence="1">Uncharacterized protein</fullName>
    </submittedName>
</protein>
<keyword evidence="2" id="KW-1185">Reference proteome</keyword>
<sequence length="113" mass="13299">MTKPNVAAEWNWQQDVRTMLLDLIPLPKGRKLSRTFLLLGLVLAKRIIAMKWIAREPPVVGEWWRDVLEWTVAEKVYMKHTKHDEKVEDELKAWAAMLDALKDLSLFDRTETN</sequence>
<dbReference type="EMBL" id="JANPWB010000005">
    <property type="protein sequence ID" value="KAJ1183906.1"/>
    <property type="molecule type" value="Genomic_DNA"/>
</dbReference>
<name>A0AAV7U5S8_PLEWA</name>
<evidence type="ECO:0000313" key="1">
    <source>
        <dbReference type="EMBL" id="KAJ1183906.1"/>
    </source>
</evidence>
<comment type="caution">
    <text evidence="1">The sequence shown here is derived from an EMBL/GenBank/DDBJ whole genome shotgun (WGS) entry which is preliminary data.</text>
</comment>
<evidence type="ECO:0000313" key="2">
    <source>
        <dbReference type="Proteomes" id="UP001066276"/>
    </source>
</evidence>
<gene>
    <name evidence="1" type="ORF">NDU88_000716</name>
</gene>
<dbReference type="AlphaFoldDB" id="A0AAV7U5S8"/>
<accession>A0AAV7U5S8</accession>
<reference evidence="1" key="1">
    <citation type="journal article" date="2022" name="bioRxiv">
        <title>Sequencing and chromosome-scale assembly of the giantPleurodeles waltlgenome.</title>
        <authorList>
            <person name="Brown T."/>
            <person name="Elewa A."/>
            <person name="Iarovenko S."/>
            <person name="Subramanian E."/>
            <person name="Araus A.J."/>
            <person name="Petzold A."/>
            <person name="Susuki M."/>
            <person name="Suzuki K.-i.T."/>
            <person name="Hayashi T."/>
            <person name="Toyoda A."/>
            <person name="Oliveira C."/>
            <person name="Osipova E."/>
            <person name="Leigh N.D."/>
            <person name="Simon A."/>
            <person name="Yun M.H."/>
        </authorList>
    </citation>
    <scope>NUCLEOTIDE SEQUENCE</scope>
    <source>
        <strain evidence="1">20211129_DDA</strain>
        <tissue evidence="1">Liver</tissue>
    </source>
</reference>
<dbReference type="Proteomes" id="UP001066276">
    <property type="component" value="Chromosome 3_1"/>
</dbReference>
<organism evidence="1 2">
    <name type="scientific">Pleurodeles waltl</name>
    <name type="common">Iberian ribbed newt</name>
    <dbReference type="NCBI Taxonomy" id="8319"/>
    <lineage>
        <taxon>Eukaryota</taxon>
        <taxon>Metazoa</taxon>
        <taxon>Chordata</taxon>
        <taxon>Craniata</taxon>
        <taxon>Vertebrata</taxon>
        <taxon>Euteleostomi</taxon>
        <taxon>Amphibia</taxon>
        <taxon>Batrachia</taxon>
        <taxon>Caudata</taxon>
        <taxon>Salamandroidea</taxon>
        <taxon>Salamandridae</taxon>
        <taxon>Pleurodelinae</taxon>
        <taxon>Pleurodeles</taxon>
    </lineage>
</organism>